<dbReference type="InterPro" id="IPR036390">
    <property type="entry name" value="WH_DNA-bd_sf"/>
</dbReference>
<dbReference type="SUPFAM" id="SSF100950">
    <property type="entry name" value="NagB/RpiA/CoA transferase-like"/>
    <property type="match status" value="1"/>
</dbReference>
<gene>
    <name evidence="7" type="ORF">PZE19_12050</name>
</gene>
<evidence type="ECO:0000256" key="4">
    <source>
        <dbReference type="ARBA" id="ARBA00023163"/>
    </source>
</evidence>
<dbReference type="InterPro" id="IPR036388">
    <property type="entry name" value="WH-like_DNA-bd_sf"/>
</dbReference>
<dbReference type="Gene3D" id="1.10.10.10">
    <property type="entry name" value="Winged helix-like DNA-binding domain superfamily/Winged helix DNA-binding domain"/>
    <property type="match status" value="1"/>
</dbReference>
<keyword evidence="2" id="KW-0805">Transcription regulation</keyword>
<keyword evidence="8" id="KW-1185">Reference proteome</keyword>
<dbReference type="InterPro" id="IPR018356">
    <property type="entry name" value="Tscrpt_reg_HTH_DeoR_CS"/>
</dbReference>
<name>A0ABT6FAA5_9BACT</name>
<dbReference type="Pfam" id="PF00455">
    <property type="entry name" value="DeoRC"/>
    <property type="match status" value="1"/>
</dbReference>
<protein>
    <submittedName>
        <fullName evidence="7">DeoR/GlpR family DNA-binding transcription regulator</fullName>
    </submittedName>
</protein>
<dbReference type="SMART" id="SM00420">
    <property type="entry name" value="HTH_DEOR"/>
    <property type="match status" value="1"/>
</dbReference>
<dbReference type="PROSITE" id="PS00894">
    <property type="entry name" value="HTH_DEOR_1"/>
    <property type="match status" value="1"/>
</dbReference>
<dbReference type="SMART" id="SM01134">
    <property type="entry name" value="DeoRC"/>
    <property type="match status" value="1"/>
</dbReference>
<comment type="caution">
    <text evidence="7">The sequence shown here is derived from an EMBL/GenBank/DDBJ whole genome shotgun (WGS) entry which is preliminary data.</text>
</comment>
<evidence type="ECO:0000256" key="3">
    <source>
        <dbReference type="ARBA" id="ARBA00023125"/>
    </source>
</evidence>
<dbReference type="InterPro" id="IPR001034">
    <property type="entry name" value="DeoR_HTH"/>
</dbReference>
<dbReference type="SUPFAM" id="SSF46785">
    <property type="entry name" value="Winged helix' DNA-binding domain"/>
    <property type="match status" value="1"/>
</dbReference>
<dbReference type="Proteomes" id="UP001216907">
    <property type="component" value="Unassembled WGS sequence"/>
</dbReference>
<evidence type="ECO:0000256" key="2">
    <source>
        <dbReference type="ARBA" id="ARBA00023015"/>
    </source>
</evidence>
<evidence type="ECO:0000256" key="1">
    <source>
        <dbReference type="ARBA" id="ARBA00022491"/>
    </source>
</evidence>
<feature type="domain" description="HTH deoR-type" evidence="6">
    <location>
        <begin position="15"/>
        <end position="70"/>
    </location>
</feature>
<evidence type="ECO:0000313" key="7">
    <source>
        <dbReference type="EMBL" id="MDG3004509.1"/>
    </source>
</evidence>
<dbReference type="PROSITE" id="PS51000">
    <property type="entry name" value="HTH_DEOR_2"/>
    <property type="match status" value="1"/>
</dbReference>
<dbReference type="PRINTS" id="PR00037">
    <property type="entry name" value="HTHLACR"/>
</dbReference>
<dbReference type="PANTHER" id="PTHR30363">
    <property type="entry name" value="HTH-TYPE TRANSCRIPTIONAL REGULATOR SRLR-RELATED"/>
    <property type="match status" value="1"/>
</dbReference>
<dbReference type="InterPro" id="IPR050313">
    <property type="entry name" value="Carb_Metab_HTH_regulators"/>
</dbReference>
<dbReference type="Pfam" id="PF08220">
    <property type="entry name" value="HTH_DeoR"/>
    <property type="match status" value="1"/>
</dbReference>
<evidence type="ECO:0000313" key="8">
    <source>
        <dbReference type="Proteomes" id="UP001216907"/>
    </source>
</evidence>
<sequence>MIVQETFQSGSPMLPETRRRRLRELISKQGYATLDELVRALNVSESTVRRDLEALDLSGAVRRTHGGAVYSGEARGMPAFDERTHTAMAEKRAIGEATADLIEDGDTVLLDGGTTTLEVARALLAREIHVQVVTNSLPIAQLVASSPQTDLILIGGYVYPRTGVALGPLAIAMMQGIRVRKSILGAGGIMADGVYNSNLLLVETERRMMACGQEVVIAADHSKFGRMALARLCGLDEVTRLVCDARTPENQRKMIEAAGVIVHTAGLEGRNGHAGPEGKAAAESTRNATDERTEA</sequence>
<dbReference type="GO" id="GO:0003677">
    <property type="term" value="F:DNA binding"/>
    <property type="evidence" value="ECO:0007669"/>
    <property type="project" value="UniProtKB-KW"/>
</dbReference>
<evidence type="ECO:0000259" key="6">
    <source>
        <dbReference type="PROSITE" id="PS51000"/>
    </source>
</evidence>
<organism evidence="7 8">
    <name type="scientific">Paludisphaera mucosa</name>
    <dbReference type="NCBI Taxonomy" id="3030827"/>
    <lineage>
        <taxon>Bacteria</taxon>
        <taxon>Pseudomonadati</taxon>
        <taxon>Planctomycetota</taxon>
        <taxon>Planctomycetia</taxon>
        <taxon>Isosphaerales</taxon>
        <taxon>Isosphaeraceae</taxon>
        <taxon>Paludisphaera</taxon>
    </lineage>
</organism>
<dbReference type="EMBL" id="JARRAG010000002">
    <property type="protein sequence ID" value="MDG3004509.1"/>
    <property type="molecule type" value="Genomic_DNA"/>
</dbReference>
<reference evidence="7 8" key="1">
    <citation type="submission" date="2023-03" db="EMBL/GenBank/DDBJ databases">
        <title>Paludisphaera mucosa sp. nov. a novel planctomycete from northern fen.</title>
        <authorList>
            <person name="Ivanova A."/>
        </authorList>
    </citation>
    <scope>NUCLEOTIDE SEQUENCE [LARGE SCALE GENOMIC DNA]</scope>
    <source>
        <strain evidence="7 8">Pla2</strain>
    </source>
</reference>
<dbReference type="InterPro" id="IPR014036">
    <property type="entry name" value="DeoR-like_C"/>
</dbReference>
<dbReference type="RefSeq" id="WP_277860866.1">
    <property type="nucleotide sequence ID" value="NZ_JARRAG010000002.1"/>
</dbReference>
<evidence type="ECO:0000256" key="5">
    <source>
        <dbReference type="SAM" id="MobiDB-lite"/>
    </source>
</evidence>
<dbReference type="InterPro" id="IPR037171">
    <property type="entry name" value="NagB/RpiA_transferase-like"/>
</dbReference>
<keyword evidence="4" id="KW-0804">Transcription</keyword>
<keyword evidence="1" id="KW-0678">Repressor</keyword>
<proteinExistence type="predicted"/>
<dbReference type="Gene3D" id="3.40.50.1360">
    <property type="match status" value="1"/>
</dbReference>
<keyword evidence="3 7" id="KW-0238">DNA-binding</keyword>
<accession>A0ABT6FAA5</accession>
<feature type="region of interest" description="Disordered" evidence="5">
    <location>
        <begin position="268"/>
        <end position="295"/>
    </location>
</feature>
<dbReference type="PANTHER" id="PTHR30363:SF4">
    <property type="entry name" value="GLYCEROL-3-PHOSPHATE REGULON REPRESSOR"/>
    <property type="match status" value="1"/>
</dbReference>